<dbReference type="CTD" id="219621"/>
<dbReference type="PANTHER" id="PTHR28457:SF3">
    <property type="entry name" value="CILIARY-ASSOCIATED CALCIUM-BINDING COILED-COIL PROTEIN 1"/>
    <property type="match status" value="1"/>
</dbReference>
<evidence type="ECO:0008006" key="4">
    <source>
        <dbReference type="Google" id="ProtNLM"/>
    </source>
</evidence>
<dbReference type="GeneID" id="115571319"/>
<gene>
    <name evidence="2" type="primary">cabcoco1</name>
</gene>
<evidence type="ECO:0000313" key="3">
    <source>
        <dbReference type="Proteomes" id="UP000472265"/>
    </source>
</evidence>
<evidence type="ECO:0000313" key="2">
    <source>
        <dbReference type="Ensembl" id="ENSSAUP00010024729.1"/>
    </source>
</evidence>
<dbReference type="Ensembl" id="ENSSAUT00010026131.1">
    <property type="protein sequence ID" value="ENSSAUP00010024729.1"/>
    <property type="gene ID" value="ENSSAUG00010010837.1"/>
</dbReference>
<feature type="compositionally biased region" description="Basic and acidic residues" evidence="1">
    <location>
        <begin position="14"/>
        <end position="28"/>
    </location>
</feature>
<organism evidence="2 3">
    <name type="scientific">Sparus aurata</name>
    <name type="common">Gilthead sea bream</name>
    <dbReference type="NCBI Taxonomy" id="8175"/>
    <lineage>
        <taxon>Eukaryota</taxon>
        <taxon>Metazoa</taxon>
        <taxon>Chordata</taxon>
        <taxon>Craniata</taxon>
        <taxon>Vertebrata</taxon>
        <taxon>Euteleostomi</taxon>
        <taxon>Actinopterygii</taxon>
        <taxon>Neopterygii</taxon>
        <taxon>Teleostei</taxon>
        <taxon>Neoteleostei</taxon>
        <taxon>Acanthomorphata</taxon>
        <taxon>Eupercaria</taxon>
        <taxon>Spariformes</taxon>
        <taxon>Sparidae</taxon>
        <taxon>Sparus</taxon>
    </lineage>
</organism>
<reference evidence="2" key="2">
    <citation type="submission" date="2025-08" db="UniProtKB">
        <authorList>
            <consortium name="Ensembl"/>
        </authorList>
    </citation>
    <scope>IDENTIFICATION</scope>
</reference>
<feature type="compositionally biased region" description="Polar residues" evidence="1">
    <location>
        <begin position="1"/>
        <end position="11"/>
    </location>
</feature>
<dbReference type="Proteomes" id="UP000472265">
    <property type="component" value="Chromosome 20"/>
</dbReference>
<protein>
    <recommendedName>
        <fullName evidence="4">Ciliary associated calcium binding coiled-coil 1</fullName>
    </recommendedName>
</protein>
<name>A0A671VF24_SPAAU</name>
<dbReference type="OMA" id="YELLFMK"/>
<evidence type="ECO:0000256" key="1">
    <source>
        <dbReference type="SAM" id="MobiDB-lite"/>
    </source>
</evidence>
<dbReference type="RefSeq" id="XP_030256527.1">
    <property type="nucleotide sequence ID" value="XM_030400667.1"/>
</dbReference>
<reference evidence="2" key="3">
    <citation type="submission" date="2025-09" db="UniProtKB">
        <authorList>
            <consortium name="Ensembl"/>
        </authorList>
    </citation>
    <scope>IDENTIFICATION</scope>
</reference>
<keyword evidence="3" id="KW-1185">Reference proteome</keyword>
<dbReference type="OrthoDB" id="2126027at2759"/>
<dbReference type="Pfam" id="PF14769">
    <property type="entry name" value="CLAMP"/>
    <property type="match status" value="1"/>
</dbReference>
<dbReference type="InterPro" id="IPR032727">
    <property type="entry name" value="CLAMP"/>
</dbReference>
<proteinExistence type="predicted"/>
<dbReference type="InParanoid" id="A0A671VF24"/>
<feature type="region of interest" description="Disordered" evidence="1">
    <location>
        <begin position="1"/>
        <end position="28"/>
    </location>
</feature>
<dbReference type="AlphaFoldDB" id="A0A671VF24"/>
<reference evidence="2" key="1">
    <citation type="submission" date="2021-04" db="EMBL/GenBank/DDBJ databases">
        <authorList>
            <consortium name="Wellcome Sanger Institute Data Sharing"/>
        </authorList>
    </citation>
    <scope>NUCLEOTIDE SEQUENCE [LARGE SCALE GENOMIC DNA]</scope>
</reference>
<dbReference type="PANTHER" id="PTHR28457">
    <property type="entry name" value="COILED-COIL DOMAIN-CONTAINING PROTEIN 189"/>
    <property type="match status" value="1"/>
</dbReference>
<accession>A0A671VF24</accession>
<dbReference type="GeneTree" id="ENSGT00940000165236"/>
<sequence>MKTTKASNMSAGVTRREKKEQPNVTVKDKDKLQKEENVFLQWDALTHQQIQDLMEKTGDDLQSEIKELLGFRNHQTCMKEAVMLDYYFCGLWWAKEATFTSTQTSFTMAVLQMLLDNIREKKMALVENLMEFAKALGPTCHCPTPNADTTPLLDSKEATALINYIRNSLFQNYRLFELLFTTSRDELLTGVERTIDVFSCQDALSPLEEGISTHLNVVNGSVCSPEN</sequence>